<reference evidence="1" key="1">
    <citation type="submission" date="2023-08" db="EMBL/GenBank/DDBJ databases">
        <title>Reference Genome Resource for the Citrus Pathogen Phytophthora citrophthora.</title>
        <authorList>
            <person name="Moller H."/>
            <person name="Coetzee B."/>
            <person name="Rose L.J."/>
            <person name="Van Niekerk J.M."/>
        </authorList>
    </citation>
    <scope>NUCLEOTIDE SEQUENCE</scope>
    <source>
        <strain evidence="1">STE-U-9442</strain>
    </source>
</reference>
<gene>
    <name evidence="1" type="ORF">P3T76_008815</name>
</gene>
<keyword evidence="2" id="KW-1185">Reference proteome</keyword>
<comment type="caution">
    <text evidence="1">The sequence shown here is derived from an EMBL/GenBank/DDBJ whole genome shotgun (WGS) entry which is preliminary data.</text>
</comment>
<evidence type="ECO:0008006" key="3">
    <source>
        <dbReference type="Google" id="ProtNLM"/>
    </source>
</evidence>
<name>A0AAD9GJ24_9STRA</name>
<evidence type="ECO:0000313" key="1">
    <source>
        <dbReference type="EMBL" id="KAK1939431.1"/>
    </source>
</evidence>
<proteinExistence type="predicted"/>
<protein>
    <recommendedName>
        <fullName evidence="3">SH3 domain-containing protein</fullName>
    </recommendedName>
</protein>
<organism evidence="1 2">
    <name type="scientific">Phytophthora citrophthora</name>
    <dbReference type="NCBI Taxonomy" id="4793"/>
    <lineage>
        <taxon>Eukaryota</taxon>
        <taxon>Sar</taxon>
        <taxon>Stramenopiles</taxon>
        <taxon>Oomycota</taxon>
        <taxon>Peronosporomycetes</taxon>
        <taxon>Peronosporales</taxon>
        <taxon>Peronosporaceae</taxon>
        <taxon>Phytophthora</taxon>
    </lineage>
</organism>
<dbReference type="AlphaFoldDB" id="A0AAD9GJ24"/>
<dbReference type="Proteomes" id="UP001259832">
    <property type="component" value="Unassembled WGS sequence"/>
</dbReference>
<sequence length="391" mass="43216">MRWYCVHPSLPLQAELRIRVAPDCNASERARIPQGRAIAACSPVFQVPNDDIDAELCSWLQVAYQDPESGETDGGFIMAALPDGTALVVPWEETDYCGCCEITDSAALLFDDPHEGARRVGSVQNITLLYCTLEEAEKRARIFHPELESVWIDKKDMRTVCARLKHQQCKTPHTFFELNEALPDEAQIAIREFPSQKAQTVGLLSRGETLEVIVRGGNWLKIAGGNVDKAWIMWRTDALELLQEASDVRSNNCKDNNVNISTELETVSVVASGDERPIRPARSEVEEEADTSVEVADDVATAADTFEEEGELEDACAELETVSVVASGDERPIRPARSEVEEEADTSVEVADDVDTVADTCEEEFELEEACPELETAIRRSLLQVTNGRSS</sequence>
<accession>A0AAD9GJ24</accession>
<dbReference type="EMBL" id="JASMQC010000016">
    <property type="protein sequence ID" value="KAK1939431.1"/>
    <property type="molecule type" value="Genomic_DNA"/>
</dbReference>
<evidence type="ECO:0000313" key="2">
    <source>
        <dbReference type="Proteomes" id="UP001259832"/>
    </source>
</evidence>